<feature type="region of interest" description="Disordered" evidence="1">
    <location>
        <begin position="17"/>
        <end position="37"/>
    </location>
</feature>
<reference evidence="2 3" key="1">
    <citation type="submission" date="2024-09" db="EMBL/GenBank/DDBJ databases">
        <title>Chromosome-scale assembly of Riccia fluitans.</title>
        <authorList>
            <person name="Paukszto L."/>
            <person name="Sawicki J."/>
            <person name="Karawczyk K."/>
            <person name="Piernik-Szablinska J."/>
            <person name="Szczecinska M."/>
            <person name="Mazdziarz M."/>
        </authorList>
    </citation>
    <scope>NUCLEOTIDE SEQUENCE [LARGE SCALE GENOMIC DNA]</scope>
    <source>
        <strain evidence="2">Rf_01</strain>
        <tissue evidence="2">Aerial parts of the thallus</tissue>
    </source>
</reference>
<evidence type="ECO:0000256" key="1">
    <source>
        <dbReference type="SAM" id="MobiDB-lite"/>
    </source>
</evidence>
<dbReference type="Proteomes" id="UP001605036">
    <property type="component" value="Unassembled WGS sequence"/>
</dbReference>
<evidence type="ECO:0000313" key="2">
    <source>
        <dbReference type="EMBL" id="KAL2612550.1"/>
    </source>
</evidence>
<gene>
    <name evidence="2" type="ORF">R1flu_024242</name>
</gene>
<sequence>MAGRGATTFTGVEFQVITDERRSGAPTRPNSGTAALSGGFSVPLPTMVTGGQFPLIRARLCSALDLRVIHLQPSRFYVAAGLAGGSVGWGRANNTLHTEPAQGTRGENQSRDARCARHGIAKSASNDQRLGSLIPIPDWGSSSLLKGAQTSLPVSIRELGRQADLAFRERMNRGASTLMMAGWDDHGTLGDRIPQQGARKWRARSRRLSKGCMLTAETLLILTTGPGLLRSSTSDRALDFSGCLDGFVVGEGPGLGIGSNSDSKLTSCVVLWRIGMFWITSTDRERETMSAIAQRSDFYSAPGG</sequence>
<accession>A0ABD1XUR7</accession>
<keyword evidence="3" id="KW-1185">Reference proteome</keyword>
<comment type="caution">
    <text evidence="2">The sequence shown here is derived from an EMBL/GenBank/DDBJ whole genome shotgun (WGS) entry which is preliminary data.</text>
</comment>
<protein>
    <submittedName>
        <fullName evidence="2">Uncharacterized protein</fullName>
    </submittedName>
</protein>
<name>A0ABD1XUR7_9MARC</name>
<dbReference type="EMBL" id="JBHFFA010000007">
    <property type="protein sequence ID" value="KAL2612550.1"/>
    <property type="molecule type" value="Genomic_DNA"/>
</dbReference>
<proteinExistence type="predicted"/>
<organism evidence="2 3">
    <name type="scientific">Riccia fluitans</name>
    <dbReference type="NCBI Taxonomy" id="41844"/>
    <lineage>
        <taxon>Eukaryota</taxon>
        <taxon>Viridiplantae</taxon>
        <taxon>Streptophyta</taxon>
        <taxon>Embryophyta</taxon>
        <taxon>Marchantiophyta</taxon>
        <taxon>Marchantiopsida</taxon>
        <taxon>Marchantiidae</taxon>
        <taxon>Marchantiales</taxon>
        <taxon>Ricciaceae</taxon>
        <taxon>Riccia</taxon>
    </lineage>
</organism>
<evidence type="ECO:0000313" key="3">
    <source>
        <dbReference type="Proteomes" id="UP001605036"/>
    </source>
</evidence>
<dbReference type="AlphaFoldDB" id="A0ABD1XUR7"/>